<feature type="region of interest" description="Disordered" evidence="1">
    <location>
        <begin position="116"/>
        <end position="160"/>
    </location>
</feature>
<organism evidence="3 4">
    <name type="scientific">Methylacidimicrobium tartarophylax</name>
    <dbReference type="NCBI Taxonomy" id="1041768"/>
    <lineage>
        <taxon>Bacteria</taxon>
        <taxon>Pseudomonadati</taxon>
        <taxon>Verrucomicrobiota</taxon>
        <taxon>Methylacidimicrobium</taxon>
    </lineage>
</organism>
<evidence type="ECO:0000256" key="1">
    <source>
        <dbReference type="SAM" id="MobiDB-lite"/>
    </source>
</evidence>
<reference evidence="3 4" key="1">
    <citation type="submission" date="2019-09" db="EMBL/GenBank/DDBJ databases">
        <authorList>
            <person name="Cremers G."/>
        </authorList>
    </citation>
    <scope>NUCLEOTIDE SEQUENCE [LARGE SCALE GENOMIC DNA]</scope>
    <source>
        <strain evidence="3">4A</strain>
    </source>
</reference>
<accession>A0A5E6MCP3</accession>
<feature type="region of interest" description="Disordered" evidence="1">
    <location>
        <begin position="59"/>
        <end position="85"/>
    </location>
</feature>
<gene>
    <name evidence="3" type="ORF">MAMT_01615</name>
</gene>
<feature type="compositionally biased region" description="Basic and acidic residues" evidence="1">
    <location>
        <begin position="146"/>
        <end position="156"/>
    </location>
</feature>
<dbReference type="Proteomes" id="UP000334923">
    <property type="component" value="Unassembled WGS sequence"/>
</dbReference>
<dbReference type="AlphaFoldDB" id="A0A5E6MCP3"/>
<dbReference type="RefSeq" id="WP_142660437.1">
    <property type="nucleotide sequence ID" value="NZ_CABFVA020000085.1"/>
</dbReference>
<evidence type="ECO:0000313" key="4">
    <source>
        <dbReference type="Proteomes" id="UP000334923"/>
    </source>
</evidence>
<feature type="signal peptide" evidence="2">
    <location>
        <begin position="1"/>
        <end position="22"/>
    </location>
</feature>
<evidence type="ECO:0000313" key="3">
    <source>
        <dbReference type="EMBL" id="VVM07208.1"/>
    </source>
</evidence>
<proteinExistence type="predicted"/>
<keyword evidence="2" id="KW-0732">Signal</keyword>
<feature type="chain" id="PRO_5022709692" evidence="2">
    <location>
        <begin position="23"/>
        <end position="279"/>
    </location>
</feature>
<dbReference type="OrthoDB" id="196106at2"/>
<feature type="compositionally biased region" description="Basic and acidic residues" evidence="1">
    <location>
        <begin position="59"/>
        <end position="68"/>
    </location>
</feature>
<keyword evidence="4" id="KW-1185">Reference proteome</keyword>
<dbReference type="EMBL" id="CABFVA020000085">
    <property type="protein sequence ID" value="VVM07208.1"/>
    <property type="molecule type" value="Genomic_DNA"/>
</dbReference>
<sequence length="279" mass="30406">MPIASFRTVPLVLPVFSCAAGAAEEDYSCHDWGRLPTLWENFAHKRAEETFFHKPTARDAREGKEGMRVNRRSSHGNAMDKQQEPGTVRVAMSFGELARGAREVVSEAVKGFSRRIGREGKRRQGSGTPIEQAKAEALRRARRREAKAAEAGEKGDASSASERLRRWRREFFRHARRFGWASELLQSEDWRKAGRALAEERLRDSAIHLAQAGLRVGSQGLGSAIGGMLGAETGPGAAVAAWAGSTFVGALGARAAGALSVHLSPEGRKPLGRGKERVR</sequence>
<name>A0A5E6MCP3_9BACT</name>
<protein>
    <submittedName>
        <fullName evidence="3">Uncharacterized protein</fullName>
    </submittedName>
</protein>
<evidence type="ECO:0000256" key="2">
    <source>
        <dbReference type="SAM" id="SignalP"/>
    </source>
</evidence>